<organism evidence="9 12">
    <name type="scientific">Winslowiella iniecta</name>
    <dbReference type="NCBI Taxonomy" id="1560201"/>
    <lineage>
        <taxon>Bacteria</taxon>
        <taxon>Pseudomonadati</taxon>
        <taxon>Pseudomonadota</taxon>
        <taxon>Gammaproteobacteria</taxon>
        <taxon>Enterobacterales</taxon>
        <taxon>Erwiniaceae</taxon>
        <taxon>Winslowiella</taxon>
    </lineage>
</organism>
<proteinExistence type="predicted"/>
<dbReference type="RefSeq" id="WP_052899783.1">
    <property type="nucleotide sequence ID" value="NZ_JRXE01000016.1"/>
</dbReference>
<evidence type="ECO:0000256" key="1">
    <source>
        <dbReference type="ARBA" id="ARBA00022448"/>
    </source>
</evidence>
<dbReference type="InterPro" id="IPR036095">
    <property type="entry name" value="PTS_EIIB-like_sf"/>
</dbReference>
<dbReference type="Proteomes" id="UP000036851">
    <property type="component" value="Unassembled WGS sequence"/>
</dbReference>
<dbReference type="Pfam" id="PF02302">
    <property type="entry name" value="PTS_IIB"/>
    <property type="match status" value="1"/>
</dbReference>
<evidence type="ECO:0000313" key="12">
    <source>
        <dbReference type="Proteomes" id="UP000037088"/>
    </source>
</evidence>
<dbReference type="GO" id="GO:0009401">
    <property type="term" value="P:phosphoenolpyruvate-dependent sugar phosphotransferase system"/>
    <property type="evidence" value="ECO:0007669"/>
    <property type="project" value="UniProtKB-KW"/>
</dbReference>
<dbReference type="PANTHER" id="PTHR34581:SF2">
    <property type="entry name" value="PTS SYSTEM N,N'-DIACETYLCHITOBIOSE-SPECIFIC EIIB COMPONENT"/>
    <property type="match status" value="1"/>
</dbReference>
<reference evidence="11 12" key="1">
    <citation type="journal article" date="2015" name="Int. J. Syst. Evol. Microbiol.">
        <title>Erwinia iniecta sp. nov., isolated from Russian wheat aphids (Diuraphis noxia).</title>
        <authorList>
            <person name="Campillo T."/>
            <person name="Luna E."/>
            <person name="Portier P."/>
            <person name="Fischer-Le Saux M."/>
            <person name="Lapitan N."/>
            <person name="Tisserat N.A."/>
            <person name="Leach J.E."/>
        </authorList>
    </citation>
    <scope>NUCLEOTIDE SEQUENCE [LARGE SCALE GENOMIC DNA]</scope>
    <source>
        <strain evidence="9 12">B120</strain>
        <strain evidence="10 11">B149</strain>
    </source>
</reference>
<protein>
    <submittedName>
        <fullName evidence="9">Cytochrome C biogenesis protein CcmE</fullName>
    </submittedName>
</protein>
<dbReference type="PROSITE" id="PS51100">
    <property type="entry name" value="PTS_EIIB_TYPE_3"/>
    <property type="match status" value="1"/>
</dbReference>
<keyword evidence="3" id="KW-0762">Sugar transport</keyword>
<dbReference type="PANTHER" id="PTHR34581">
    <property type="entry name" value="PTS SYSTEM N,N'-DIACETYLCHITOBIOSE-SPECIFIC EIIB COMPONENT"/>
    <property type="match status" value="1"/>
</dbReference>
<keyword evidence="5" id="KW-0598">Phosphotransferase system</keyword>
<evidence type="ECO:0000313" key="9">
    <source>
        <dbReference type="EMBL" id="KOC89395.1"/>
    </source>
</evidence>
<evidence type="ECO:0000256" key="4">
    <source>
        <dbReference type="ARBA" id="ARBA00022679"/>
    </source>
</evidence>
<keyword evidence="2" id="KW-0597">Phosphoprotein</keyword>
<dbReference type="SUPFAM" id="SSF52794">
    <property type="entry name" value="PTS system IIB component-like"/>
    <property type="match status" value="1"/>
</dbReference>
<dbReference type="InterPro" id="IPR003501">
    <property type="entry name" value="PTS_EIIB_2/3"/>
</dbReference>
<dbReference type="CDD" id="cd05564">
    <property type="entry name" value="PTS_IIB_chitobiose_lichenan"/>
    <property type="match status" value="1"/>
</dbReference>
<keyword evidence="12" id="KW-1185">Reference proteome</keyword>
<dbReference type="OrthoDB" id="9808134at2"/>
<sequence>MKKILLCCAGGMSTSMLVQRMEKEAKEQGIAVEMLAVGFDDFVSQIDAWDCCLLGPQIKYKLAEFQAIAAEKHKPVAVINTMDYGMMNGKKVLNDALALITSRGE</sequence>
<accession>A0A0L7T276</accession>
<comment type="caution">
    <text evidence="9">The sequence shown here is derived from an EMBL/GenBank/DDBJ whole genome shotgun (WGS) entry which is preliminary data.</text>
</comment>
<keyword evidence="4" id="KW-0808">Transferase</keyword>
<evidence type="ECO:0000256" key="6">
    <source>
        <dbReference type="ARBA" id="ARBA00022777"/>
    </source>
</evidence>
<evidence type="ECO:0000256" key="2">
    <source>
        <dbReference type="ARBA" id="ARBA00022553"/>
    </source>
</evidence>
<dbReference type="GO" id="GO:0008982">
    <property type="term" value="F:protein-N(PI)-phosphohistidine-sugar phosphotransferase activity"/>
    <property type="evidence" value="ECO:0007669"/>
    <property type="project" value="InterPro"/>
</dbReference>
<dbReference type="InterPro" id="IPR013012">
    <property type="entry name" value="PTS_EIIB_3"/>
</dbReference>
<dbReference type="EMBL" id="JRXE01000016">
    <property type="protein sequence ID" value="KOC89395.1"/>
    <property type="molecule type" value="Genomic_DNA"/>
</dbReference>
<dbReference type="AlphaFoldDB" id="A0A0L7T276"/>
<dbReference type="EMBL" id="JRXF01000014">
    <property type="protein sequence ID" value="KOC93413.1"/>
    <property type="molecule type" value="Genomic_DNA"/>
</dbReference>
<evidence type="ECO:0000259" key="8">
    <source>
        <dbReference type="PROSITE" id="PS51100"/>
    </source>
</evidence>
<name>A0A0L7T276_9GAMM</name>
<dbReference type="Gene3D" id="3.40.50.2300">
    <property type="match status" value="1"/>
</dbReference>
<gene>
    <name evidence="9" type="ORF">NG42_12575</name>
    <name evidence="10" type="ORF">NG43_10240</name>
</gene>
<dbReference type="STRING" id="1560201.NG42_12575"/>
<evidence type="ECO:0000313" key="10">
    <source>
        <dbReference type="EMBL" id="KOC93413.1"/>
    </source>
</evidence>
<evidence type="ECO:0000256" key="3">
    <source>
        <dbReference type="ARBA" id="ARBA00022597"/>
    </source>
</evidence>
<keyword evidence="1" id="KW-0813">Transport</keyword>
<feature type="modified residue" description="Phosphocysteine; by EIIA" evidence="7">
    <location>
        <position position="8"/>
    </location>
</feature>
<dbReference type="InterPro" id="IPR051819">
    <property type="entry name" value="PTS_sugar-specific_EIIB"/>
</dbReference>
<evidence type="ECO:0000256" key="5">
    <source>
        <dbReference type="ARBA" id="ARBA00022683"/>
    </source>
</evidence>
<evidence type="ECO:0000313" key="11">
    <source>
        <dbReference type="Proteomes" id="UP000036851"/>
    </source>
</evidence>
<dbReference type="PATRIC" id="fig|1560201.3.peg.2684"/>
<evidence type="ECO:0000256" key="7">
    <source>
        <dbReference type="PROSITE-ProRule" id="PRU00423"/>
    </source>
</evidence>
<dbReference type="GO" id="GO:0016301">
    <property type="term" value="F:kinase activity"/>
    <property type="evidence" value="ECO:0007669"/>
    <property type="project" value="UniProtKB-KW"/>
</dbReference>
<keyword evidence="6" id="KW-0418">Kinase</keyword>
<feature type="domain" description="PTS EIIB type-3" evidence="8">
    <location>
        <begin position="1"/>
        <end position="105"/>
    </location>
</feature>
<dbReference type="Proteomes" id="UP000037088">
    <property type="component" value="Unassembled WGS sequence"/>
</dbReference>